<evidence type="ECO:0000313" key="5">
    <source>
        <dbReference type="Proteomes" id="UP000001593"/>
    </source>
</evidence>
<dbReference type="InParanoid" id="A7S7Z6"/>
<keyword evidence="2" id="KW-1133">Transmembrane helix</keyword>
<organism evidence="4 5">
    <name type="scientific">Nematostella vectensis</name>
    <name type="common">Starlet sea anemone</name>
    <dbReference type="NCBI Taxonomy" id="45351"/>
    <lineage>
        <taxon>Eukaryota</taxon>
        <taxon>Metazoa</taxon>
        <taxon>Cnidaria</taxon>
        <taxon>Anthozoa</taxon>
        <taxon>Hexacorallia</taxon>
        <taxon>Actiniaria</taxon>
        <taxon>Edwardsiidae</taxon>
        <taxon>Nematostella</taxon>
    </lineage>
</organism>
<proteinExistence type="predicted"/>
<dbReference type="PANTHER" id="PTHR23244">
    <property type="entry name" value="KELCH REPEAT DOMAIN"/>
    <property type="match status" value="1"/>
</dbReference>
<name>A7S7Z6_NEMVE</name>
<dbReference type="Gene3D" id="2.120.10.80">
    <property type="entry name" value="Kelch-type beta propeller"/>
    <property type="match status" value="2"/>
</dbReference>
<feature type="signal peptide" evidence="3">
    <location>
        <begin position="1"/>
        <end position="26"/>
    </location>
</feature>
<dbReference type="OMA" id="RAYCASW"/>
<dbReference type="KEGG" id="nve:5511860"/>
<dbReference type="Pfam" id="PF24681">
    <property type="entry name" value="Kelch_KLHDC2_KLHL20_DRC7"/>
    <property type="match status" value="1"/>
</dbReference>
<keyword evidence="1" id="KW-0880">Kelch repeat</keyword>
<evidence type="ECO:0000256" key="1">
    <source>
        <dbReference type="ARBA" id="ARBA00022441"/>
    </source>
</evidence>
<dbReference type="Proteomes" id="UP000001593">
    <property type="component" value="Unassembled WGS sequence"/>
</dbReference>
<dbReference type="InterPro" id="IPR006652">
    <property type="entry name" value="Kelch_1"/>
</dbReference>
<evidence type="ECO:0000256" key="2">
    <source>
        <dbReference type="SAM" id="Phobius"/>
    </source>
</evidence>
<reference evidence="4 5" key="1">
    <citation type="journal article" date="2007" name="Science">
        <title>Sea anemone genome reveals ancestral eumetazoan gene repertoire and genomic organization.</title>
        <authorList>
            <person name="Putnam N.H."/>
            <person name="Srivastava M."/>
            <person name="Hellsten U."/>
            <person name="Dirks B."/>
            <person name="Chapman J."/>
            <person name="Salamov A."/>
            <person name="Terry A."/>
            <person name="Shapiro H."/>
            <person name="Lindquist E."/>
            <person name="Kapitonov V.V."/>
            <person name="Jurka J."/>
            <person name="Genikhovich G."/>
            <person name="Grigoriev I.V."/>
            <person name="Lucas S.M."/>
            <person name="Steele R.E."/>
            <person name="Finnerty J.R."/>
            <person name="Technau U."/>
            <person name="Martindale M.Q."/>
            <person name="Rokhsar D.S."/>
        </authorList>
    </citation>
    <scope>NUCLEOTIDE SEQUENCE [LARGE SCALE GENOMIC DNA]</scope>
    <source>
        <strain evidence="5">CH2 X CH6</strain>
    </source>
</reference>
<sequence>MMKKNLSNSAFLLVFIASFKLTKVESTKPETVYHGQWTWVDGSKISNAPNTFNASHKFPGARYGATTWKDRSGNVWMFDGHGQTKPLQELWLFNTKSKSWSLVDDGAKNISRPSPCVHCASCFYQDKVVVFGGVIKRKGKSKAYTWILDLKTTSWTALQDDNPPVRVKQSYWCDASKGILYIYGGDNGAKIIDDMWKFSFKDMAWSSITFSKLPTFPGSRFSATAWENNGTLYLFGGQGELGLMSDLWAFNPLDSSWTKIKGSANASAAGVYNLPGNNLPGKPSLPGCRRDAASWSDKDGNLWMFGGGGCDNTTGRDPGFLSDLWLFNTSTNQWCWAGGLPISEGIPTFGLKMQTRPQNLPGPREAAVRFTLDENLWLFGGSGHDVKGNDGVLNDLWVFGSSYVPPSTEKPQTDTKKLPGDTLDMSYAERVVIAFVILAVVMTGMLAIFYRKECNIWCWRQRNPAPKVKYEQIKSGIQVPDV</sequence>
<dbReference type="Pfam" id="PF01344">
    <property type="entry name" value="Kelch_1"/>
    <property type="match status" value="1"/>
</dbReference>
<dbReference type="AlphaFoldDB" id="A7S7Z6"/>
<dbReference type="OrthoDB" id="432528at2759"/>
<feature type="transmembrane region" description="Helical" evidence="2">
    <location>
        <begin position="431"/>
        <end position="450"/>
    </location>
</feature>
<evidence type="ECO:0000313" key="4">
    <source>
        <dbReference type="EMBL" id="EDO40207.1"/>
    </source>
</evidence>
<keyword evidence="2" id="KW-0472">Membrane</keyword>
<evidence type="ECO:0000256" key="3">
    <source>
        <dbReference type="SAM" id="SignalP"/>
    </source>
</evidence>
<dbReference type="InterPro" id="IPR015915">
    <property type="entry name" value="Kelch-typ_b-propeller"/>
</dbReference>
<dbReference type="PhylomeDB" id="A7S7Z6"/>
<dbReference type="EMBL" id="DS469595">
    <property type="protein sequence ID" value="EDO40207.1"/>
    <property type="molecule type" value="Genomic_DNA"/>
</dbReference>
<dbReference type="eggNOG" id="KOG0379">
    <property type="taxonomic scope" value="Eukaryota"/>
</dbReference>
<gene>
    <name evidence="4" type="ORF">NEMVEDRAFT_v1g208189</name>
</gene>
<keyword evidence="5" id="KW-1185">Reference proteome</keyword>
<dbReference type="SUPFAM" id="SSF117281">
    <property type="entry name" value="Kelch motif"/>
    <property type="match status" value="2"/>
</dbReference>
<accession>A7S7Z6</accession>
<feature type="chain" id="PRO_5002715105" evidence="3">
    <location>
        <begin position="27"/>
        <end position="482"/>
    </location>
</feature>
<keyword evidence="3" id="KW-0732">Signal</keyword>
<dbReference type="PANTHER" id="PTHR23244:SF437">
    <property type="match status" value="1"/>
</dbReference>
<dbReference type="HOGENOM" id="CLU_566607_0_0_1"/>
<keyword evidence="2" id="KW-0812">Transmembrane</keyword>
<protein>
    <submittedName>
        <fullName evidence="4">Uncharacterized protein</fullName>
    </submittedName>
</protein>